<reference evidence="1" key="2">
    <citation type="submission" date="2013-02" db="EMBL/GenBank/DDBJ databases">
        <title>EmbRS an orphan two-component system to save Rubrivivax gelatinosus from drowning.</title>
        <authorList>
            <person name="Steunou A."/>
            <person name="Liotenberg S."/>
            <person name="Soler M."/>
            <person name="Briandet R."/>
            <person name="Barbe V."/>
            <person name="Astier C."/>
            <person name="Ouchane S."/>
        </authorList>
    </citation>
    <scope>NUCLEOTIDE SEQUENCE</scope>
    <source>
        <strain evidence="1">S1</strain>
    </source>
</reference>
<name>L8B9Y2_RUBGE</name>
<dbReference type="EMBL" id="FO082879">
    <property type="protein sequence ID" value="CCF78672.1"/>
    <property type="molecule type" value="Genomic_DNA"/>
</dbReference>
<dbReference type="NCBIfam" id="TIGR04353">
    <property type="entry name" value="PqqD_rel_X"/>
    <property type="match status" value="1"/>
</dbReference>
<evidence type="ECO:0008006" key="2">
    <source>
        <dbReference type="Google" id="ProtNLM"/>
    </source>
</evidence>
<reference evidence="1" key="1">
    <citation type="submission" date="2012-02" db="EMBL/GenBank/DDBJ databases">
        <authorList>
            <person name="Genoscope - CEA"/>
        </authorList>
    </citation>
    <scope>NUCLEOTIDE SEQUENCE</scope>
    <source>
        <strain evidence="1">S1</strain>
    </source>
</reference>
<proteinExistence type="predicted"/>
<dbReference type="InterPro" id="IPR027599">
    <property type="entry name" value="PqqD-rel_X"/>
</dbReference>
<dbReference type="AlphaFoldDB" id="L8B9Y2"/>
<organism evidence="1">
    <name type="scientific">Rubrivivax gelatinosus S1</name>
    <dbReference type="NCBI Taxonomy" id="1138313"/>
    <lineage>
        <taxon>Bacteria</taxon>
        <taxon>Pseudomonadati</taxon>
        <taxon>Pseudomonadota</taxon>
        <taxon>Betaproteobacteria</taxon>
        <taxon>Burkholderiales</taxon>
        <taxon>Sphaerotilaceae</taxon>
        <taxon>Rubrivivax</taxon>
    </lineage>
</organism>
<gene>
    <name evidence="1" type="ORF">RGS1_10377</name>
</gene>
<evidence type="ECO:0000313" key="1">
    <source>
        <dbReference type="EMBL" id="CCF78672.1"/>
    </source>
</evidence>
<protein>
    <recommendedName>
        <fullName evidence="2">HPr-rel-A system PqqD family protein</fullName>
    </recommendedName>
</protein>
<accession>L8B9Y2</accession>
<sequence>MTLPVVWQLASQSTVCIRSWDDDVSSVAFDRRSGDTFMLGPLATEILAELACSGPQTGQELVERFSSSVASLNVDSLAAEVGGELELLNARGLVRRLMS</sequence>